<sequence>MPLKRLRRMLLRKVRRSGTLAEGCEGYNHQHSGNRVLCRSNFTEFWFGPELRFGLHHYSIQSSFVLSLAYLYRGLKIVCRSHINIMFLGSFISI</sequence>
<gene>
    <name evidence="1" type="ORF">QVD17_18380</name>
</gene>
<accession>A0AAD8KL19</accession>
<dbReference type="EMBL" id="JAUHHV010000005">
    <property type="protein sequence ID" value="KAK1423086.1"/>
    <property type="molecule type" value="Genomic_DNA"/>
</dbReference>
<evidence type="ECO:0000313" key="1">
    <source>
        <dbReference type="EMBL" id="KAK1423086.1"/>
    </source>
</evidence>
<dbReference type="Proteomes" id="UP001229421">
    <property type="component" value="Unassembled WGS sequence"/>
</dbReference>
<reference evidence="1" key="1">
    <citation type="journal article" date="2023" name="bioRxiv">
        <title>Improved chromosome-level genome assembly for marigold (Tagetes erecta).</title>
        <authorList>
            <person name="Jiang F."/>
            <person name="Yuan L."/>
            <person name="Wang S."/>
            <person name="Wang H."/>
            <person name="Xu D."/>
            <person name="Wang A."/>
            <person name="Fan W."/>
        </authorList>
    </citation>
    <scope>NUCLEOTIDE SEQUENCE</scope>
    <source>
        <strain evidence="1">WSJ</strain>
        <tissue evidence="1">Leaf</tissue>
    </source>
</reference>
<proteinExistence type="predicted"/>
<protein>
    <submittedName>
        <fullName evidence="1">Uncharacterized protein</fullName>
    </submittedName>
</protein>
<evidence type="ECO:0000313" key="2">
    <source>
        <dbReference type="Proteomes" id="UP001229421"/>
    </source>
</evidence>
<name>A0AAD8KL19_TARER</name>
<comment type="caution">
    <text evidence="1">The sequence shown here is derived from an EMBL/GenBank/DDBJ whole genome shotgun (WGS) entry which is preliminary data.</text>
</comment>
<keyword evidence="2" id="KW-1185">Reference proteome</keyword>
<organism evidence="1 2">
    <name type="scientific">Tagetes erecta</name>
    <name type="common">African marigold</name>
    <dbReference type="NCBI Taxonomy" id="13708"/>
    <lineage>
        <taxon>Eukaryota</taxon>
        <taxon>Viridiplantae</taxon>
        <taxon>Streptophyta</taxon>
        <taxon>Embryophyta</taxon>
        <taxon>Tracheophyta</taxon>
        <taxon>Spermatophyta</taxon>
        <taxon>Magnoliopsida</taxon>
        <taxon>eudicotyledons</taxon>
        <taxon>Gunneridae</taxon>
        <taxon>Pentapetalae</taxon>
        <taxon>asterids</taxon>
        <taxon>campanulids</taxon>
        <taxon>Asterales</taxon>
        <taxon>Asteraceae</taxon>
        <taxon>Asteroideae</taxon>
        <taxon>Heliantheae alliance</taxon>
        <taxon>Tageteae</taxon>
        <taxon>Tagetes</taxon>
    </lineage>
</organism>
<dbReference type="AlphaFoldDB" id="A0AAD8KL19"/>